<feature type="compositionally biased region" description="Low complexity" evidence="1">
    <location>
        <begin position="354"/>
        <end position="379"/>
    </location>
</feature>
<feature type="region of interest" description="Disordered" evidence="1">
    <location>
        <begin position="316"/>
        <end position="384"/>
    </location>
</feature>
<keyword evidence="4" id="KW-1185">Reference proteome</keyword>
<feature type="compositionally biased region" description="Polar residues" evidence="1">
    <location>
        <begin position="316"/>
        <end position="331"/>
    </location>
</feature>
<gene>
    <name evidence="3" type="ORF">H0G86_012027</name>
</gene>
<evidence type="ECO:0000313" key="4">
    <source>
        <dbReference type="Proteomes" id="UP000826661"/>
    </source>
</evidence>
<name>A0A8G0LSX5_9HYPO</name>
<feature type="compositionally biased region" description="Low complexity" evidence="1">
    <location>
        <begin position="285"/>
        <end position="304"/>
    </location>
</feature>
<dbReference type="EMBL" id="CP075870">
    <property type="protein sequence ID" value="QYT05131.1"/>
    <property type="molecule type" value="Genomic_DNA"/>
</dbReference>
<evidence type="ECO:0000256" key="1">
    <source>
        <dbReference type="SAM" id="MobiDB-lite"/>
    </source>
</evidence>
<proteinExistence type="predicted"/>
<accession>A0A8G0LSX5</accession>
<evidence type="ECO:0000256" key="2">
    <source>
        <dbReference type="SAM" id="Phobius"/>
    </source>
</evidence>
<keyword evidence="2" id="KW-1133">Transmembrane helix</keyword>
<reference evidence="3 4" key="1">
    <citation type="journal article" date="2021" name="BMC Genomics">
        <title>Telomere-to-telomere genome assembly of asparaginase-producing Trichoderma simmonsii.</title>
        <authorList>
            <person name="Chung D."/>
            <person name="Kwon Y.M."/>
            <person name="Yang Y."/>
        </authorList>
    </citation>
    <scope>NUCLEOTIDE SEQUENCE [LARGE SCALE GENOMIC DNA]</scope>
    <source>
        <strain evidence="3 4">GH-Sj1</strain>
    </source>
</reference>
<feature type="transmembrane region" description="Helical" evidence="2">
    <location>
        <begin position="20"/>
        <end position="51"/>
    </location>
</feature>
<evidence type="ECO:0000313" key="3">
    <source>
        <dbReference type="EMBL" id="QYT05131.1"/>
    </source>
</evidence>
<feature type="region of interest" description="Disordered" evidence="1">
    <location>
        <begin position="222"/>
        <end position="304"/>
    </location>
</feature>
<protein>
    <submittedName>
        <fullName evidence="3">Uncharacterized protein</fullName>
    </submittedName>
</protein>
<keyword evidence="2" id="KW-0812">Transmembrane</keyword>
<feature type="transmembrane region" description="Helical" evidence="2">
    <location>
        <begin position="57"/>
        <end position="75"/>
    </location>
</feature>
<dbReference type="Proteomes" id="UP000826661">
    <property type="component" value="Chromosome VII"/>
</dbReference>
<sequence>MPFPKRYKKPWRSPLQSVVLIIIITTIVIPIITTPLFFSLFSTLVIFQFLLHSFPSSITMLSILPWALMALAPLAEARFGPRPRSADDDSLRCCPCLPTNLSPQDTTVTITATNSKETVTIDHTIVVPATTVFVTQTLTPSSPATVTQEVTVHPDLPAKIETALVTISSSDPSAQTVTMTVQAGGDQSESPKTVTVTINPDETTSVSATTTAAVTVTVTQQTPDLSSAGPSHSSNSQEVDANTATVTNSQASQTEESNPSTKTTTVVQKPPAPSPSAETVTFVESPAASSSAATTSDSNASNSTVETVTFVETPASPSTATVTLTNNPAKQSSTTATSASSSSNETVTVAEHPASATAATVTLSSSSSQPTSSNTTTETVPFVQNLPTPTATPMVVSPKSSSSLGTGIQTATSVAKPAMITGPPQAGTISPIVDQFTTMTQTVTSSGGDVNIEINIINIFTGEVICKKEGSDEPCDPKPSPCLTSGIFTQTATAFNTVIVTVSDGMWTNGTSATAVASPLGTGTGSPVLRRGRLPMIRKRL</sequence>
<feature type="compositionally biased region" description="Low complexity" evidence="1">
    <location>
        <begin position="332"/>
        <end position="343"/>
    </location>
</feature>
<dbReference type="AlphaFoldDB" id="A0A8G0LSX5"/>
<organism evidence="3 4">
    <name type="scientific">Trichoderma simmonsii</name>
    <dbReference type="NCBI Taxonomy" id="1491479"/>
    <lineage>
        <taxon>Eukaryota</taxon>
        <taxon>Fungi</taxon>
        <taxon>Dikarya</taxon>
        <taxon>Ascomycota</taxon>
        <taxon>Pezizomycotina</taxon>
        <taxon>Sordariomycetes</taxon>
        <taxon>Hypocreomycetidae</taxon>
        <taxon>Hypocreales</taxon>
        <taxon>Hypocreaceae</taxon>
        <taxon>Trichoderma</taxon>
    </lineage>
</organism>
<keyword evidence="2" id="KW-0472">Membrane</keyword>
<feature type="compositionally biased region" description="Polar residues" evidence="1">
    <location>
        <begin position="223"/>
        <end position="267"/>
    </location>
</feature>